<evidence type="ECO:0000313" key="16">
    <source>
        <dbReference type="EMBL" id="OBS75943.1"/>
    </source>
</evidence>
<comment type="similarity">
    <text evidence="3">Belongs to the krueppel C2H2-type zinc-finger protein family.</text>
</comment>
<evidence type="ECO:0000256" key="2">
    <source>
        <dbReference type="ARBA" id="ARBA00004123"/>
    </source>
</evidence>
<evidence type="ECO:0000256" key="9">
    <source>
        <dbReference type="ARBA" id="ARBA00023015"/>
    </source>
</evidence>
<name>A0A1A6HBK5_NEOLE</name>
<evidence type="ECO:0000256" key="10">
    <source>
        <dbReference type="ARBA" id="ARBA00023125"/>
    </source>
</evidence>
<dbReference type="FunFam" id="3.30.160.60:FF:001817">
    <property type="entry name" value="Zinc finger protein 275"/>
    <property type="match status" value="1"/>
</dbReference>
<keyword evidence="17" id="KW-1185">Reference proteome</keyword>
<reference evidence="16 17" key="1">
    <citation type="submission" date="2016-06" db="EMBL/GenBank/DDBJ databases">
        <title>The Draft Genome Sequence and Annotation of the Desert Woodrat Neotoma lepida.</title>
        <authorList>
            <person name="Campbell M."/>
            <person name="Oakeson K.F."/>
            <person name="Yandell M."/>
            <person name="Halpert J.R."/>
            <person name="Dearing D."/>
        </authorList>
    </citation>
    <scope>NUCLEOTIDE SEQUENCE [LARGE SCALE GENOMIC DNA]</scope>
    <source>
        <strain evidence="16">417</strain>
        <tissue evidence="16">Liver</tissue>
    </source>
</reference>
<dbReference type="FunFam" id="3.30.160.60:FF:001533">
    <property type="entry name" value="zinc finger protein 275"/>
    <property type="match status" value="1"/>
</dbReference>
<keyword evidence="11" id="KW-0804">Transcription</keyword>
<feature type="domain" description="C2H2-type" evidence="15">
    <location>
        <begin position="221"/>
        <end position="248"/>
    </location>
</feature>
<dbReference type="GO" id="GO:0005975">
    <property type="term" value="P:carbohydrate metabolic process"/>
    <property type="evidence" value="ECO:0007669"/>
    <property type="project" value="InterPro"/>
</dbReference>
<feature type="domain" description="C2H2-type" evidence="15">
    <location>
        <begin position="443"/>
        <end position="470"/>
    </location>
</feature>
<proteinExistence type="inferred from homology"/>
<dbReference type="SUPFAM" id="SSF57667">
    <property type="entry name" value="beta-beta-alpha zinc fingers"/>
    <property type="match status" value="5"/>
</dbReference>
<dbReference type="EMBL" id="LZPO01035141">
    <property type="protein sequence ID" value="OBS75943.1"/>
    <property type="molecule type" value="Genomic_DNA"/>
</dbReference>
<evidence type="ECO:0000256" key="12">
    <source>
        <dbReference type="ARBA" id="ARBA00023242"/>
    </source>
</evidence>
<dbReference type="GO" id="GO:0008270">
    <property type="term" value="F:zinc ion binding"/>
    <property type="evidence" value="ECO:0007669"/>
    <property type="project" value="UniProtKB-KW"/>
</dbReference>
<evidence type="ECO:0000256" key="7">
    <source>
        <dbReference type="ARBA" id="ARBA00022771"/>
    </source>
</evidence>
<keyword evidence="9" id="KW-0805">Transcription regulation</keyword>
<dbReference type="PANTHER" id="PTHR24399:SF75">
    <property type="entry name" value="ZFP14 ZINC FINGER PROTEIN-RELATED"/>
    <property type="match status" value="1"/>
</dbReference>
<dbReference type="InterPro" id="IPR012341">
    <property type="entry name" value="6hp_glycosidase-like_sf"/>
</dbReference>
<dbReference type="FunFam" id="3.30.160.60:FF:001457">
    <property type="entry name" value="Zinc finger protein 275"/>
    <property type="match status" value="1"/>
</dbReference>
<evidence type="ECO:0000256" key="1">
    <source>
        <dbReference type="ARBA" id="ARBA00003767"/>
    </source>
</evidence>
<evidence type="ECO:0000256" key="3">
    <source>
        <dbReference type="ARBA" id="ARBA00006991"/>
    </source>
</evidence>
<feature type="region of interest" description="Disordered" evidence="14">
    <location>
        <begin position="240"/>
        <end position="265"/>
    </location>
</feature>
<protein>
    <recommendedName>
        <fullName evidence="15">C2H2-type domain-containing protein</fullName>
    </recommendedName>
</protein>
<keyword evidence="5" id="KW-0479">Metal-binding</keyword>
<keyword evidence="10" id="KW-0238">DNA-binding</keyword>
<gene>
    <name evidence="16" type="ORF">A6R68_17605</name>
</gene>
<dbReference type="OrthoDB" id="6077919at2759"/>
<dbReference type="Pfam" id="PF00096">
    <property type="entry name" value="zf-C2H2"/>
    <property type="match status" value="7"/>
</dbReference>
<evidence type="ECO:0000256" key="8">
    <source>
        <dbReference type="ARBA" id="ARBA00022833"/>
    </source>
</evidence>
<dbReference type="PROSITE" id="PS50157">
    <property type="entry name" value="ZINC_FINGER_C2H2_2"/>
    <property type="match status" value="10"/>
</dbReference>
<feature type="region of interest" description="Disordered" evidence="14">
    <location>
        <begin position="126"/>
        <end position="188"/>
    </location>
</feature>
<dbReference type="GO" id="GO:0001227">
    <property type="term" value="F:DNA-binding transcription repressor activity, RNA polymerase II-specific"/>
    <property type="evidence" value="ECO:0007669"/>
    <property type="project" value="TreeGrafter"/>
</dbReference>
<dbReference type="SMART" id="SM00355">
    <property type="entry name" value="ZnF_C2H2"/>
    <property type="match status" value="10"/>
</dbReference>
<dbReference type="FunFam" id="3.30.160.60:FF:000773">
    <property type="entry name" value="Zinc finger protein 44"/>
    <property type="match status" value="1"/>
</dbReference>
<dbReference type="FunFam" id="3.30.160.60:FF:000185">
    <property type="entry name" value="zinc finger protein 319"/>
    <property type="match status" value="1"/>
</dbReference>
<feature type="domain" description="C2H2-type" evidence="15">
    <location>
        <begin position="275"/>
        <end position="302"/>
    </location>
</feature>
<sequence>MPSQGTKKQGCCHSQLFSLSLAPSAPQGLALPQDGAPGNQVLAVPLEMPEAQIRLKNYQCDLFQDLVSFDIVPWHLTEQEWLSLSLSPEQQALAYSRTVTSIGVPVVSPALVSHLSQGQVLLVSDPSLSTDHTKHPESTSGTSHQKMGEEAQLQEMASTSSPRANDPSAEVKQNGDSGGRGGSPQNLPIEHHFACKECGDTFRLKVLLVQHQRVHSEEKGWECGDCRKVFRGVSEFNEHRKSHASVAAQPRPGPSRALEDALEKREQMEREAKPFECEECGKRFKKNAGLSQHLRVHSREKPFDCEECGQSFKANTHLFRHQKLHTSEKPFACKACSRDFLDRQELLKHQRMHTGHLPFDCDDCGKSFRGVNGLAEHQRIHSGAKPYGCPHCGKLFRRSSELTKHRRIHTGEKPYECGQCGKAFRQSSSLLEHARIHSGERPYACGECGKAFRGPSDLIKHRRIHSGLKPYECDKCGKAFRRSSGLSRHRRIHSGARRCECILRWDKACSLCLVSPQKEAVEMMDQIVHWVREDPAGLGRPQLSGNLATEPMAVPMMLLSLVEQLGEEDEALTSKYAELGDWCAHRILQHVQVGTERGTE</sequence>
<evidence type="ECO:0000256" key="14">
    <source>
        <dbReference type="SAM" id="MobiDB-lite"/>
    </source>
</evidence>
<evidence type="ECO:0000259" key="15">
    <source>
        <dbReference type="PROSITE" id="PS50157"/>
    </source>
</evidence>
<dbReference type="Gene3D" id="1.50.10.10">
    <property type="match status" value="1"/>
</dbReference>
<dbReference type="InterPro" id="IPR013087">
    <property type="entry name" value="Znf_C2H2_type"/>
</dbReference>
<dbReference type="InterPro" id="IPR036236">
    <property type="entry name" value="Znf_C2H2_sf"/>
</dbReference>
<evidence type="ECO:0000313" key="17">
    <source>
        <dbReference type="Proteomes" id="UP000092124"/>
    </source>
</evidence>
<comment type="caution">
    <text evidence="16">The sequence shown here is derived from an EMBL/GenBank/DDBJ whole genome shotgun (WGS) entry which is preliminary data.</text>
</comment>
<dbReference type="PANTHER" id="PTHR24399">
    <property type="entry name" value="ZINC FINGER AND BTB DOMAIN-CONTAINING"/>
    <property type="match status" value="1"/>
</dbReference>
<feature type="domain" description="C2H2-type" evidence="15">
    <location>
        <begin position="331"/>
        <end position="358"/>
    </location>
</feature>
<dbReference type="Proteomes" id="UP000092124">
    <property type="component" value="Unassembled WGS sequence"/>
</dbReference>
<feature type="domain" description="C2H2-type" evidence="15">
    <location>
        <begin position="193"/>
        <end position="220"/>
    </location>
</feature>
<dbReference type="FunFam" id="3.30.160.60:FF:000987">
    <property type="entry name" value="Zinc finger protein 275"/>
    <property type="match status" value="1"/>
</dbReference>
<dbReference type="FunFam" id="3.30.160.60:FF:001497">
    <property type="entry name" value="Zinc finger protein 275"/>
    <property type="match status" value="1"/>
</dbReference>
<feature type="domain" description="C2H2-type" evidence="15">
    <location>
        <begin position="303"/>
        <end position="330"/>
    </location>
</feature>
<feature type="domain" description="C2H2-type" evidence="15">
    <location>
        <begin position="387"/>
        <end position="414"/>
    </location>
</feature>
<dbReference type="FunFam" id="3.30.160.60:FF:000060">
    <property type="entry name" value="zinc finger protein 436"/>
    <property type="match status" value="1"/>
</dbReference>
<dbReference type="FunFam" id="3.30.160.60:FF:001726">
    <property type="entry name" value="Zinc finger protein 275"/>
    <property type="match status" value="1"/>
</dbReference>
<evidence type="ECO:0000256" key="13">
    <source>
        <dbReference type="PROSITE-ProRule" id="PRU00042"/>
    </source>
</evidence>
<evidence type="ECO:0000256" key="6">
    <source>
        <dbReference type="ARBA" id="ARBA00022737"/>
    </source>
</evidence>
<evidence type="ECO:0000256" key="4">
    <source>
        <dbReference type="ARBA" id="ARBA00022553"/>
    </source>
</evidence>
<dbReference type="GO" id="GO:0001817">
    <property type="term" value="P:regulation of cytokine production"/>
    <property type="evidence" value="ECO:0007669"/>
    <property type="project" value="TreeGrafter"/>
</dbReference>
<dbReference type="GO" id="GO:0002682">
    <property type="term" value="P:regulation of immune system process"/>
    <property type="evidence" value="ECO:0007669"/>
    <property type="project" value="TreeGrafter"/>
</dbReference>
<dbReference type="FunFam" id="3.30.160.60:FF:002343">
    <property type="entry name" value="Zinc finger protein 33A"/>
    <property type="match status" value="1"/>
</dbReference>
<comment type="subcellular location">
    <subcellularLocation>
        <location evidence="2">Nucleus</location>
    </subcellularLocation>
</comment>
<evidence type="ECO:0000256" key="5">
    <source>
        <dbReference type="ARBA" id="ARBA00022723"/>
    </source>
</evidence>
<accession>A0A1A6HBK5</accession>
<keyword evidence="8" id="KW-0862">Zinc</keyword>
<dbReference type="STRING" id="56216.A0A1A6HBK5"/>
<feature type="domain" description="C2H2-type" evidence="15">
    <location>
        <begin position="415"/>
        <end position="442"/>
    </location>
</feature>
<feature type="domain" description="C2H2-type" evidence="15">
    <location>
        <begin position="359"/>
        <end position="386"/>
    </location>
</feature>
<keyword evidence="6" id="KW-0677">Repeat</keyword>
<keyword evidence="4" id="KW-0597">Phosphoprotein</keyword>
<evidence type="ECO:0000256" key="11">
    <source>
        <dbReference type="ARBA" id="ARBA00023163"/>
    </source>
</evidence>
<keyword evidence="12" id="KW-0539">Nucleus</keyword>
<comment type="function">
    <text evidence="1">May be involved in transcriptional regulation.</text>
</comment>
<organism evidence="16 17">
    <name type="scientific">Neotoma lepida</name>
    <name type="common">Desert woodrat</name>
    <dbReference type="NCBI Taxonomy" id="56216"/>
    <lineage>
        <taxon>Eukaryota</taxon>
        <taxon>Metazoa</taxon>
        <taxon>Chordata</taxon>
        <taxon>Craniata</taxon>
        <taxon>Vertebrata</taxon>
        <taxon>Euteleostomi</taxon>
        <taxon>Mammalia</taxon>
        <taxon>Eutheria</taxon>
        <taxon>Euarchontoglires</taxon>
        <taxon>Glires</taxon>
        <taxon>Rodentia</taxon>
        <taxon>Myomorpha</taxon>
        <taxon>Muroidea</taxon>
        <taxon>Cricetidae</taxon>
        <taxon>Neotominae</taxon>
        <taxon>Neotoma</taxon>
    </lineage>
</organism>
<keyword evidence="7 13" id="KW-0863">Zinc-finger</keyword>
<feature type="domain" description="C2H2-type" evidence="15">
    <location>
        <begin position="471"/>
        <end position="498"/>
    </location>
</feature>
<dbReference type="Gene3D" id="3.30.160.60">
    <property type="entry name" value="Classic Zinc Finger"/>
    <property type="match status" value="10"/>
</dbReference>
<dbReference type="GO" id="GO:0000978">
    <property type="term" value="F:RNA polymerase II cis-regulatory region sequence-specific DNA binding"/>
    <property type="evidence" value="ECO:0007669"/>
    <property type="project" value="TreeGrafter"/>
</dbReference>
<dbReference type="GO" id="GO:0005654">
    <property type="term" value="C:nucleoplasm"/>
    <property type="evidence" value="ECO:0007669"/>
    <property type="project" value="TreeGrafter"/>
</dbReference>
<dbReference type="PROSITE" id="PS00028">
    <property type="entry name" value="ZINC_FINGER_C2H2_1"/>
    <property type="match status" value="10"/>
</dbReference>
<dbReference type="AlphaFoldDB" id="A0A1A6HBK5"/>